<dbReference type="AlphaFoldDB" id="A0A916LBM0"/>
<protein>
    <submittedName>
        <fullName evidence="2">Uncharacterized protein</fullName>
    </submittedName>
</protein>
<dbReference type="Proteomes" id="UP000039021">
    <property type="component" value="Unassembled WGS sequence"/>
</dbReference>
<accession>A0A916LBM0</accession>
<name>A0A916LBM0_MYCTX</name>
<reference evidence="3" key="1">
    <citation type="submission" date="2015-03" db="EMBL/GenBank/DDBJ databases">
        <authorList>
            <consortium name="Pathogen Informatics"/>
        </authorList>
    </citation>
    <scope>NUCLEOTIDE SEQUENCE [LARGE SCALE GENOMIC DNA]</scope>
    <source>
        <strain evidence="3">N09902308</strain>
    </source>
</reference>
<gene>
    <name evidence="2" type="ORF">ERS007739_02406</name>
</gene>
<organism evidence="2 3">
    <name type="scientific">Mycobacterium tuberculosis</name>
    <dbReference type="NCBI Taxonomy" id="1773"/>
    <lineage>
        <taxon>Bacteria</taxon>
        <taxon>Bacillati</taxon>
        <taxon>Actinomycetota</taxon>
        <taxon>Actinomycetes</taxon>
        <taxon>Mycobacteriales</taxon>
        <taxon>Mycobacteriaceae</taxon>
        <taxon>Mycobacterium</taxon>
        <taxon>Mycobacterium tuberculosis complex</taxon>
    </lineage>
</organism>
<feature type="region of interest" description="Disordered" evidence="1">
    <location>
        <begin position="24"/>
        <end position="59"/>
    </location>
</feature>
<comment type="caution">
    <text evidence="2">The sequence shown here is derived from an EMBL/GenBank/DDBJ whole genome shotgun (WGS) entry which is preliminary data.</text>
</comment>
<evidence type="ECO:0000256" key="1">
    <source>
        <dbReference type="SAM" id="MobiDB-lite"/>
    </source>
</evidence>
<feature type="compositionally biased region" description="Polar residues" evidence="1">
    <location>
        <begin position="27"/>
        <end position="42"/>
    </location>
</feature>
<sequence>MTRAFLSTIESGLSVLQRTGRYGMLSSRKTSSQKPSESSNSWMVRRKSPDSAPWMMRWS</sequence>
<dbReference type="EMBL" id="CSBK01001094">
    <property type="protein sequence ID" value="COY30335.1"/>
    <property type="molecule type" value="Genomic_DNA"/>
</dbReference>
<evidence type="ECO:0000313" key="3">
    <source>
        <dbReference type="Proteomes" id="UP000039021"/>
    </source>
</evidence>
<evidence type="ECO:0000313" key="2">
    <source>
        <dbReference type="EMBL" id="COY30335.1"/>
    </source>
</evidence>
<proteinExistence type="predicted"/>